<dbReference type="EMBL" id="CP036290">
    <property type="protein sequence ID" value="QDU84335.1"/>
    <property type="molecule type" value="Genomic_DNA"/>
</dbReference>
<dbReference type="OrthoDB" id="9810922at2"/>
<evidence type="ECO:0000313" key="3">
    <source>
        <dbReference type="Proteomes" id="UP000319342"/>
    </source>
</evidence>
<reference evidence="2 3" key="1">
    <citation type="submission" date="2019-02" db="EMBL/GenBank/DDBJ databases">
        <title>Deep-cultivation of Planctomycetes and their phenomic and genomic characterization uncovers novel biology.</title>
        <authorList>
            <person name="Wiegand S."/>
            <person name="Jogler M."/>
            <person name="Boedeker C."/>
            <person name="Pinto D."/>
            <person name="Vollmers J."/>
            <person name="Rivas-Marin E."/>
            <person name="Kohn T."/>
            <person name="Peeters S.H."/>
            <person name="Heuer A."/>
            <person name="Rast P."/>
            <person name="Oberbeckmann S."/>
            <person name="Bunk B."/>
            <person name="Jeske O."/>
            <person name="Meyerdierks A."/>
            <person name="Storesund J.E."/>
            <person name="Kallscheuer N."/>
            <person name="Luecker S."/>
            <person name="Lage O.M."/>
            <person name="Pohl T."/>
            <person name="Merkel B.J."/>
            <person name="Hornburger P."/>
            <person name="Mueller R.-W."/>
            <person name="Bruemmer F."/>
            <person name="Labrenz M."/>
            <person name="Spormann A.M."/>
            <person name="Op den Camp H."/>
            <person name="Overmann J."/>
            <person name="Amann R."/>
            <person name="Jetten M.S.M."/>
            <person name="Mascher T."/>
            <person name="Medema M.H."/>
            <person name="Devos D.P."/>
            <person name="Kaster A.-K."/>
            <person name="Ovreas L."/>
            <person name="Rohde M."/>
            <person name="Galperin M.Y."/>
            <person name="Jogler C."/>
        </authorList>
    </citation>
    <scope>NUCLEOTIDE SEQUENCE [LARGE SCALE GENOMIC DNA]</scope>
    <source>
        <strain evidence="2 3">Pla163</strain>
    </source>
</reference>
<gene>
    <name evidence="2" type="primary">acpP_1</name>
    <name evidence="2" type="ORF">Pla163_14420</name>
</gene>
<organism evidence="2 3">
    <name type="scientific">Rohdeia mirabilis</name>
    <dbReference type="NCBI Taxonomy" id="2528008"/>
    <lineage>
        <taxon>Bacteria</taxon>
        <taxon>Pseudomonadati</taxon>
        <taxon>Planctomycetota</taxon>
        <taxon>Planctomycetia</taxon>
        <taxon>Planctomycetia incertae sedis</taxon>
        <taxon>Rohdeia</taxon>
    </lineage>
</organism>
<dbReference type="Gene3D" id="1.10.1200.10">
    <property type="entry name" value="ACP-like"/>
    <property type="match status" value="1"/>
</dbReference>
<dbReference type="InterPro" id="IPR009081">
    <property type="entry name" value="PP-bd_ACP"/>
</dbReference>
<dbReference type="PROSITE" id="PS50075">
    <property type="entry name" value="CARRIER"/>
    <property type="match status" value="1"/>
</dbReference>
<dbReference type="InterPro" id="IPR036736">
    <property type="entry name" value="ACP-like_sf"/>
</dbReference>
<evidence type="ECO:0000313" key="2">
    <source>
        <dbReference type="EMBL" id="QDU84335.1"/>
    </source>
</evidence>
<dbReference type="Proteomes" id="UP000319342">
    <property type="component" value="Chromosome"/>
</dbReference>
<name>A0A518CYS5_9BACT</name>
<accession>A0A518CYS5</accession>
<protein>
    <submittedName>
        <fullName evidence="2">Acyl carrier protein</fullName>
    </submittedName>
</protein>
<dbReference type="Pfam" id="PF00550">
    <property type="entry name" value="PP-binding"/>
    <property type="match status" value="1"/>
</dbReference>
<dbReference type="AlphaFoldDB" id="A0A518CYS5"/>
<evidence type="ECO:0000259" key="1">
    <source>
        <dbReference type="PROSITE" id="PS50075"/>
    </source>
</evidence>
<feature type="domain" description="Carrier" evidence="1">
    <location>
        <begin position="1"/>
        <end position="80"/>
    </location>
</feature>
<dbReference type="RefSeq" id="WP_145185687.1">
    <property type="nucleotide sequence ID" value="NZ_CP036290.1"/>
</dbReference>
<keyword evidence="3" id="KW-1185">Reference proteome</keyword>
<proteinExistence type="predicted"/>
<dbReference type="SUPFAM" id="SSF47336">
    <property type="entry name" value="ACP-like"/>
    <property type="match status" value="1"/>
</dbReference>
<sequence length="91" mass="10447">MTRDEIVLAIQDIIQTIAPDEDLSNLDHAERLRDQIELDSMDFLDIVMELRKLYGVQIPEEDYKELASMDGCVNYLEPHLADKELHCASNA</sequence>